<proteinExistence type="predicted"/>
<dbReference type="KEGG" id="slau:SLA_5145"/>
<organism evidence="2 3">
    <name type="scientific">Streptomyces laurentii</name>
    <dbReference type="NCBI Taxonomy" id="39478"/>
    <lineage>
        <taxon>Bacteria</taxon>
        <taxon>Bacillati</taxon>
        <taxon>Actinomycetota</taxon>
        <taxon>Actinomycetes</taxon>
        <taxon>Kitasatosporales</taxon>
        <taxon>Streptomycetaceae</taxon>
        <taxon>Streptomyces</taxon>
    </lineage>
</organism>
<dbReference type="EMBL" id="AP017424">
    <property type="protein sequence ID" value="BAU86027.1"/>
    <property type="molecule type" value="Genomic_DNA"/>
</dbReference>
<sequence length="87" mass="8467">MLEGGLQEPPRDLFAVAQRTEGVGEEAEVGLGEKTGTGHGGRHLALESSTGSGSGSGSGAGSGADMVGGTTAVPAKQVTGGHSRHLL</sequence>
<evidence type="ECO:0000313" key="3">
    <source>
        <dbReference type="Proteomes" id="UP000217676"/>
    </source>
</evidence>
<gene>
    <name evidence="2" type="ORF">SLA_5145</name>
</gene>
<protein>
    <submittedName>
        <fullName evidence="2">Uncharacterized protein</fullName>
    </submittedName>
</protein>
<feature type="compositionally biased region" description="Gly residues" evidence="1">
    <location>
        <begin position="52"/>
        <end position="62"/>
    </location>
</feature>
<dbReference type="Proteomes" id="UP000217676">
    <property type="component" value="Chromosome"/>
</dbReference>
<feature type="region of interest" description="Disordered" evidence="1">
    <location>
        <begin position="19"/>
        <end position="87"/>
    </location>
</feature>
<keyword evidence="3" id="KW-1185">Reference proteome</keyword>
<name>A0A160P372_STRLU</name>
<dbReference type="AlphaFoldDB" id="A0A160P372"/>
<reference evidence="2 3" key="1">
    <citation type="journal article" date="2016" name="Genome Announc.">
        <title>Complete Genome Sequence of Thiostrepton-Producing Streptomyces laurentii ATCC 31255.</title>
        <authorList>
            <person name="Doi K."/>
            <person name="Fujino Y."/>
            <person name="Nagayoshi Y."/>
            <person name="Ohshima T."/>
            <person name="Ogata S."/>
        </authorList>
    </citation>
    <scope>NUCLEOTIDE SEQUENCE [LARGE SCALE GENOMIC DNA]</scope>
    <source>
        <strain evidence="2 3">ATCC 31255</strain>
    </source>
</reference>
<evidence type="ECO:0000256" key="1">
    <source>
        <dbReference type="SAM" id="MobiDB-lite"/>
    </source>
</evidence>
<evidence type="ECO:0000313" key="2">
    <source>
        <dbReference type="EMBL" id="BAU86027.1"/>
    </source>
</evidence>
<accession>A0A160P372</accession>